<sequence length="388" mass="43002">MEGRDYPPPLSTHQTTFRILRPVLFPPIQKRLTNWSGFTRGSSRWLGLEHCSAEELDLVPPGKEEIASGGPNSSPQNDPGRSSRRWSQALHSAEWWEDDRQWTSVEKGRFGLDIKKHFFPREDSRAVEQVVQSPSLESNKFNGDADTAKLLAKWRSVGQGQNPKLQVVTQPPAPPATRAAPMAAAPQLALKLQLLGRSFSLRVATRAGDGGEAHPALISASSAVKLIRDAPCPGRSGGEHCKSLHEKDNLSSMFTANKEEKERSSVSTRKEACGKRSDTLELNRLDNEEEEESLQLSCLSSGGLLELWDCQNRSRSLPVQKGHRGEGRDRDRNGVVRLNVNPVVEQTEKCERRCGETVASARVELVLPNHALLQKPVLDAIRQEKVIV</sequence>
<feature type="region of interest" description="Disordered" evidence="1">
    <location>
        <begin position="248"/>
        <end position="272"/>
    </location>
</feature>
<evidence type="ECO:0000313" key="3">
    <source>
        <dbReference type="Proteomes" id="UP001333110"/>
    </source>
</evidence>
<proteinExistence type="predicted"/>
<dbReference type="Proteomes" id="UP001333110">
    <property type="component" value="Unassembled WGS sequence"/>
</dbReference>
<feature type="region of interest" description="Disordered" evidence="1">
    <location>
        <begin position="61"/>
        <end position="86"/>
    </location>
</feature>
<name>A0AAN7S1A6_MYCAM</name>
<reference evidence="2 3" key="1">
    <citation type="journal article" date="2023" name="J. Hered.">
        <title>Chromosome-level genome of the wood stork (Mycteria americana) provides insight into avian chromosome evolution.</title>
        <authorList>
            <person name="Flamio R. Jr."/>
            <person name="Ramstad K.M."/>
        </authorList>
    </citation>
    <scope>NUCLEOTIDE SEQUENCE [LARGE SCALE GENOMIC DNA]</scope>
    <source>
        <strain evidence="2">JAX WOST 10</strain>
    </source>
</reference>
<accession>A0AAN7S1A6</accession>
<protein>
    <submittedName>
        <fullName evidence="2">Uncharacterized protein</fullName>
    </submittedName>
</protein>
<feature type="compositionally biased region" description="Basic and acidic residues" evidence="1">
    <location>
        <begin position="257"/>
        <end position="272"/>
    </location>
</feature>
<keyword evidence="3" id="KW-1185">Reference proteome</keyword>
<comment type="caution">
    <text evidence="2">The sequence shown here is derived from an EMBL/GenBank/DDBJ whole genome shotgun (WGS) entry which is preliminary data.</text>
</comment>
<feature type="compositionally biased region" description="Polar residues" evidence="1">
    <location>
        <begin position="70"/>
        <end position="86"/>
    </location>
</feature>
<dbReference type="EMBL" id="JAUNZN010000003">
    <property type="protein sequence ID" value="KAK4824747.1"/>
    <property type="molecule type" value="Genomic_DNA"/>
</dbReference>
<organism evidence="2 3">
    <name type="scientific">Mycteria americana</name>
    <name type="common">Wood stork</name>
    <dbReference type="NCBI Taxonomy" id="33587"/>
    <lineage>
        <taxon>Eukaryota</taxon>
        <taxon>Metazoa</taxon>
        <taxon>Chordata</taxon>
        <taxon>Craniata</taxon>
        <taxon>Vertebrata</taxon>
        <taxon>Euteleostomi</taxon>
        <taxon>Archelosauria</taxon>
        <taxon>Archosauria</taxon>
        <taxon>Dinosauria</taxon>
        <taxon>Saurischia</taxon>
        <taxon>Theropoda</taxon>
        <taxon>Coelurosauria</taxon>
        <taxon>Aves</taxon>
        <taxon>Neognathae</taxon>
        <taxon>Neoaves</taxon>
        <taxon>Aequornithes</taxon>
        <taxon>Ciconiiformes</taxon>
        <taxon>Ciconiidae</taxon>
        <taxon>Mycteria</taxon>
    </lineage>
</organism>
<evidence type="ECO:0000256" key="1">
    <source>
        <dbReference type="SAM" id="MobiDB-lite"/>
    </source>
</evidence>
<feature type="non-terminal residue" evidence="2">
    <location>
        <position position="388"/>
    </location>
</feature>
<evidence type="ECO:0000313" key="2">
    <source>
        <dbReference type="EMBL" id="KAK4824747.1"/>
    </source>
</evidence>
<gene>
    <name evidence="2" type="ORF">QYF61_018219</name>
</gene>
<dbReference type="AlphaFoldDB" id="A0AAN7S1A6"/>